<dbReference type="PANTHER" id="PTHR21716:SF53">
    <property type="entry name" value="PERMEASE PERM-RELATED"/>
    <property type="match status" value="1"/>
</dbReference>
<keyword evidence="7 8" id="KW-0472">Membrane</keyword>
<sequence length="408" mass="44985">MHNYRYRGLHRIATINYKDFLFVGGKMKKFKDKSWYPLTVSICMGVVLFVLLIRLGTVLNIIGSFLGFFSTVFFGAIIAYIINPLAMFLRRKVFGKLKNEKTKAALGNACAFLLLIVILVFIGVLVIPQLIDSVKIFAQNFNGYVDGLQRTLTAIGVSNSTLDLSSFINNSKDLLNTIKDYASKNMDTIMSATAGVGKGVGQAFIALLLSIYFLAEKDKLKAGGARFLKALCKDQYEKVEYVIKQSDKILNCYIVYNLIDAFVVGIVNAIFMTIVGMPYAGLVSVLVGIFNIIPTFGPAIGAVIGGFLLLLVEPWYAAAFLIFTAVLQTLDGYVIKPKLFGDSLGVSGLWILIGIVAGGKMFGVVGILLAIPMVAILDMIYHKFLLPFLENRDEEEREAPEVPEEREE</sequence>
<gene>
    <name evidence="9" type="ORF">SAMN02745725_01711</name>
</gene>
<comment type="similarity">
    <text evidence="2">Belongs to the autoinducer-2 exporter (AI-2E) (TC 2.A.86) family.</text>
</comment>
<keyword evidence="5 8" id="KW-0812">Transmembrane</keyword>
<evidence type="ECO:0000313" key="10">
    <source>
        <dbReference type="Proteomes" id="UP000184185"/>
    </source>
</evidence>
<dbReference type="GO" id="GO:0055085">
    <property type="term" value="P:transmembrane transport"/>
    <property type="evidence" value="ECO:0007669"/>
    <property type="project" value="TreeGrafter"/>
</dbReference>
<evidence type="ECO:0000256" key="6">
    <source>
        <dbReference type="ARBA" id="ARBA00022989"/>
    </source>
</evidence>
<evidence type="ECO:0000256" key="1">
    <source>
        <dbReference type="ARBA" id="ARBA00004651"/>
    </source>
</evidence>
<comment type="subcellular location">
    <subcellularLocation>
        <location evidence="1">Cell membrane</location>
        <topology evidence="1">Multi-pass membrane protein</topology>
    </subcellularLocation>
</comment>
<feature type="transmembrane region" description="Helical" evidence="8">
    <location>
        <begin position="104"/>
        <end position="127"/>
    </location>
</feature>
<dbReference type="Pfam" id="PF01594">
    <property type="entry name" value="AI-2E_transport"/>
    <property type="match status" value="1"/>
</dbReference>
<reference evidence="9 10" key="1">
    <citation type="submission" date="2016-11" db="EMBL/GenBank/DDBJ databases">
        <authorList>
            <person name="Jaros S."/>
            <person name="Januszkiewicz K."/>
            <person name="Wedrychowicz H."/>
        </authorList>
    </citation>
    <scope>NUCLEOTIDE SEQUENCE [LARGE SCALE GENOMIC DNA]</scope>
    <source>
        <strain evidence="9 10">DSM 14809</strain>
    </source>
</reference>
<evidence type="ECO:0000256" key="7">
    <source>
        <dbReference type="ARBA" id="ARBA00023136"/>
    </source>
</evidence>
<dbReference type="STRING" id="185007.SAMN02910350_01865"/>
<feature type="transmembrane region" description="Helical" evidence="8">
    <location>
        <begin position="347"/>
        <end position="377"/>
    </location>
</feature>
<dbReference type="GO" id="GO:0005886">
    <property type="term" value="C:plasma membrane"/>
    <property type="evidence" value="ECO:0007669"/>
    <property type="project" value="UniProtKB-SubCell"/>
</dbReference>
<name>A0A1M6GC29_PSEXY</name>
<keyword evidence="10" id="KW-1185">Reference proteome</keyword>
<keyword evidence="4" id="KW-1003">Cell membrane</keyword>
<feature type="transmembrane region" description="Helical" evidence="8">
    <location>
        <begin position="61"/>
        <end position="83"/>
    </location>
</feature>
<keyword evidence="6 8" id="KW-1133">Transmembrane helix</keyword>
<organism evidence="9 10">
    <name type="scientific">Pseudobutyrivibrio xylanivorans DSM 14809</name>
    <dbReference type="NCBI Taxonomy" id="1123012"/>
    <lineage>
        <taxon>Bacteria</taxon>
        <taxon>Bacillati</taxon>
        <taxon>Bacillota</taxon>
        <taxon>Clostridia</taxon>
        <taxon>Lachnospirales</taxon>
        <taxon>Lachnospiraceae</taxon>
        <taxon>Pseudobutyrivibrio</taxon>
    </lineage>
</organism>
<dbReference type="PANTHER" id="PTHR21716">
    <property type="entry name" value="TRANSMEMBRANE PROTEIN"/>
    <property type="match status" value="1"/>
</dbReference>
<accession>A0A1M6GC29</accession>
<dbReference type="EMBL" id="FQYQ01000009">
    <property type="protein sequence ID" value="SHJ07518.1"/>
    <property type="molecule type" value="Genomic_DNA"/>
</dbReference>
<evidence type="ECO:0000256" key="8">
    <source>
        <dbReference type="SAM" id="Phobius"/>
    </source>
</evidence>
<evidence type="ECO:0000256" key="4">
    <source>
        <dbReference type="ARBA" id="ARBA00022475"/>
    </source>
</evidence>
<keyword evidence="3" id="KW-0813">Transport</keyword>
<evidence type="ECO:0000256" key="3">
    <source>
        <dbReference type="ARBA" id="ARBA00022448"/>
    </source>
</evidence>
<protein>
    <submittedName>
        <fullName evidence="9">Predicted PurR-regulated permease PerM</fullName>
    </submittedName>
</protein>
<feature type="transmembrane region" description="Helical" evidence="8">
    <location>
        <begin position="253"/>
        <end position="275"/>
    </location>
</feature>
<evidence type="ECO:0000256" key="5">
    <source>
        <dbReference type="ARBA" id="ARBA00022692"/>
    </source>
</evidence>
<proteinExistence type="inferred from homology"/>
<feature type="transmembrane region" description="Helical" evidence="8">
    <location>
        <begin position="35"/>
        <end position="55"/>
    </location>
</feature>
<evidence type="ECO:0000313" key="9">
    <source>
        <dbReference type="EMBL" id="SHJ07518.1"/>
    </source>
</evidence>
<feature type="transmembrane region" description="Helical" evidence="8">
    <location>
        <begin position="281"/>
        <end position="308"/>
    </location>
</feature>
<dbReference type="InterPro" id="IPR002549">
    <property type="entry name" value="AI-2E-like"/>
</dbReference>
<dbReference type="Proteomes" id="UP000184185">
    <property type="component" value="Unassembled WGS sequence"/>
</dbReference>
<dbReference type="AlphaFoldDB" id="A0A1M6GC29"/>
<feature type="transmembrane region" description="Helical" evidence="8">
    <location>
        <begin position="315"/>
        <end position="335"/>
    </location>
</feature>
<feature type="transmembrane region" description="Helical" evidence="8">
    <location>
        <begin position="189"/>
        <end position="215"/>
    </location>
</feature>
<evidence type="ECO:0000256" key="2">
    <source>
        <dbReference type="ARBA" id="ARBA00009773"/>
    </source>
</evidence>